<reference evidence="2" key="2">
    <citation type="submission" date="2022-01" db="EMBL/GenBank/DDBJ databases">
        <authorList>
            <person name="Yamashiro T."/>
            <person name="Shiraishi A."/>
            <person name="Satake H."/>
            <person name="Nakayama K."/>
        </authorList>
    </citation>
    <scope>NUCLEOTIDE SEQUENCE</scope>
</reference>
<feature type="coiled-coil region" evidence="1">
    <location>
        <begin position="155"/>
        <end position="201"/>
    </location>
</feature>
<evidence type="ECO:0000256" key="1">
    <source>
        <dbReference type="SAM" id="Coils"/>
    </source>
</evidence>
<dbReference type="Proteomes" id="UP001151760">
    <property type="component" value="Unassembled WGS sequence"/>
</dbReference>
<evidence type="ECO:0000313" key="3">
    <source>
        <dbReference type="Proteomes" id="UP001151760"/>
    </source>
</evidence>
<sequence length="264" mass="30411">MLPNKLPTSKIEVFPTRLSLLPIIRLWDLRQTSITSYHQDGKVTMHLVSFTEEEIAFLAGSRTLLHSTSQTWSLRTLCFQAVDLDAETLFVMTYLDLKYLSQANLFRNGKMHYEYLSETQQETVQNSNSSAQQDVLILSMFEQLNTQVMNCINVNLEYKSAKKALTTELDRYKEEEQGLVIAALKNELRKLKGKALDKEDIETHSVDLKKCIPKSFRDFAFHTYVGLALAINNLDPHISCGQHEELKDKKVRSKTLYCAKRMPR</sequence>
<proteinExistence type="predicted"/>
<gene>
    <name evidence="2" type="ORF">Tco_1053635</name>
</gene>
<organism evidence="2 3">
    <name type="scientific">Tanacetum coccineum</name>
    <dbReference type="NCBI Taxonomy" id="301880"/>
    <lineage>
        <taxon>Eukaryota</taxon>
        <taxon>Viridiplantae</taxon>
        <taxon>Streptophyta</taxon>
        <taxon>Embryophyta</taxon>
        <taxon>Tracheophyta</taxon>
        <taxon>Spermatophyta</taxon>
        <taxon>Magnoliopsida</taxon>
        <taxon>eudicotyledons</taxon>
        <taxon>Gunneridae</taxon>
        <taxon>Pentapetalae</taxon>
        <taxon>asterids</taxon>
        <taxon>campanulids</taxon>
        <taxon>Asterales</taxon>
        <taxon>Asteraceae</taxon>
        <taxon>Asteroideae</taxon>
        <taxon>Anthemideae</taxon>
        <taxon>Anthemidinae</taxon>
        <taxon>Tanacetum</taxon>
    </lineage>
</organism>
<evidence type="ECO:0000313" key="2">
    <source>
        <dbReference type="EMBL" id="GJT79293.1"/>
    </source>
</evidence>
<accession>A0ABQ5GUM3</accession>
<dbReference type="EMBL" id="BQNB010018885">
    <property type="protein sequence ID" value="GJT79293.1"/>
    <property type="molecule type" value="Genomic_DNA"/>
</dbReference>
<reference evidence="2" key="1">
    <citation type="journal article" date="2022" name="Int. J. Mol. Sci.">
        <title>Draft Genome of Tanacetum Coccineum: Genomic Comparison of Closely Related Tanacetum-Family Plants.</title>
        <authorList>
            <person name="Yamashiro T."/>
            <person name="Shiraishi A."/>
            <person name="Nakayama K."/>
            <person name="Satake H."/>
        </authorList>
    </citation>
    <scope>NUCLEOTIDE SEQUENCE</scope>
</reference>
<comment type="caution">
    <text evidence="2">The sequence shown here is derived from an EMBL/GenBank/DDBJ whole genome shotgun (WGS) entry which is preliminary data.</text>
</comment>
<protein>
    <submittedName>
        <fullName evidence="2">Uncharacterized protein</fullName>
    </submittedName>
</protein>
<keyword evidence="3" id="KW-1185">Reference proteome</keyword>
<keyword evidence="1" id="KW-0175">Coiled coil</keyword>
<name>A0ABQ5GUM3_9ASTR</name>